<dbReference type="RefSeq" id="WP_098005879.1">
    <property type="nucleotide sequence ID" value="NZ_NVMX01000039.1"/>
</dbReference>
<gene>
    <name evidence="1" type="ORF">CON36_22435</name>
</gene>
<protein>
    <submittedName>
        <fullName evidence="1">Uncharacterized protein</fullName>
    </submittedName>
</protein>
<dbReference type="AlphaFoldDB" id="A0A9X6SWM4"/>
<proteinExistence type="predicted"/>
<reference evidence="1 2" key="1">
    <citation type="submission" date="2017-09" db="EMBL/GenBank/DDBJ databases">
        <title>Large-scale bioinformatics analysis of Bacillus genomes uncovers conserved roles of natural products in bacterial physiology.</title>
        <authorList>
            <consortium name="Agbiome Team Llc"/>
            <person name="Bleich R.M."/>
            <person name="Grubbs K.J."/>
            <person name="Santa Maria K.C."/>
            <person name="Allen S.E."/>
            <person name="Farag S."/>
            <person name="Shank E.A."/>
            <person name="Bowers A."/>
        </authorList>
    </citation>
    <scope>NUCLEOTIDE SEQUENCE [LARGE SCALE GENOMIC DNA]</scope>
    <source>
        <strain evidence="1 2">AFS092789</strain>
    </source>
</reference>
<sequence length="182" mass="19878">MTNQNVAVVTARIEKTSYLIEKLKQVKEMKELGDKYQLNYDEITINMYPGTNGFAVVIPVEQADALLQKFVVAYYDEDHMVKNVKVMSLEYKDGESTFSFATSDETHKVSWNIENGELKPVVNLSEKLQGQGITDVLDCISKGWDRAPLAVKIACGTACGGFFTGVGAAACLGCLAGFGITC</sequence>
<evidence type="ECO:0000313" key="2">
    <source>
        <dbReference type="Proteomes" id="UP000219922"/>
    </source>
</evidence>
<dbReference type="EMBL" id="NVMX01000039">
    <property type="protein sequence ID" value="PDZ96536.1"/>
    <property type="molecule type" value="Genomic_DNA"/>
</dbReference>
<organism evidence="1 2">
    <name type="scientific">Bacillus cereus</name>
    <dbReference type="NCBI Taxonomy" id="1396"/>
    <lineage>
        <taxon>Bacteria</taxon>
        <taxon>Bacillati</taxon>
        <taxon>Bacillota</taxon>
        <taxon>Bacilli</taxon>
        <taxon>Bacillales</taxon>
        <taxon>Bacillaceae</taxon>
        <taxon>Bacillus</taxon>
        <taxon>Bacillus cereus group</taxon>
    </lineage>
</organism>
<name>A0A9X6SWM4_BACCE</name>
<comment type="caution">
    <text evidence="1">The sequence shown here is derived from an EMBL/GenBank/DDBJ whole genome shotgun (WGS) entry which is preliminary data.</text>
</comment>
<evidence type="ECO:0000313" key="1">
    <source>
        <dbReference type="EMBL" id="PDZ96536.1"/>
    </source>
</evidence>
<dbReference type="Proteomes" id="UP000219922">
    <property type="component" value="Unassembled WGS sequence"/>
</dbReference>
<accession>A0A9X6SWM4</accession>